<dbReference type="PROSITE" id="PS00012">
    <property type="entry name" value="PHOSPHOPANTETHEINE"/>
    <property type="match status" value="1"/>
</dbReference>
<evidence type="ECO:0000259" key="10">
    <source>
        <dbReference type="PROSITE" id="PS50075"/>
    </source>
</evidence>
<gene>
    <name evidence="11" type="primary">acpP1</name>
    <name evidence="8" type="synonym">acpP</name>
</gene>
<comment type="function">
    <text evidence="8 9">Carrier of the growing fatty acid chain in fatty acid biosynthesis.</text>
</comment>
<dbReference type="NCBIfam" id="NF002148">
    <property type="entry name" value="PRK00982.1-2"/>
    <property type="match status" value="1"/>
</dbReference>
<evidence type="ECO:0000256" key="4">
    <source>
        <dbReference type="ARBA" id="ARBA00022553"/>
    </source>
</evidence>
<dbReference type="Pfam" id="PF00550">
    <property type="entry name" value="PP-binding"/>
    <property type="match status" value="1"/>
</dbReference>
<name>A0A2U9NRG3_9STRA</name>
<dbReference type="InterPro" id="IPR003231">
    <property type="entry name" value="ACP"/>
</dbReference>
<dbReference type="GO" id="GO:0000036">
    <property type="term" value="F:acyl carrier activity"/>
    <property type="evidence" value="ECO:0007669"/>
    <property type="project" value="UniProtKB-UniRule"/>
</dbReference>
<keyword evidence="11" id="KW-0150">Chloroplast</keyword>
<dbReference type="GO" id="GO:0000035">
    <property type="term" value="F:acyl binding"/>
    <property type="evidence" value="ECO:0007669"/>
    <property type="project" value="TreeGrafter"/>
</dbReference>
<comment type="subcellular location">
    <subcellularLocation>
        <location evidence="8">Plastid</location>
        <location evidence="8">Chloroplast</location>
    </subcellularLocation>
</comment>
<dbReference type="PANTHER" id="PTHR20863">
    <property type="entry name" value="ACYL CARRIER PROTEIN"/>
    <property type="match status" value="1"/>
</dbReference>
<feature type="domain" description="Carrier" evidence="10">
    <location>
        <begin position="4"/>
        <end position="80"/>
    </location>
</feature>
<dbReference type="UniPathway" id="UPA00094"/>
<keyword evidence="5 8" id="KW-0276">Fatty acid metabolism</keyword>
<dbReference type="GeneID" id="36959417"/>
<keyword evidence="2 8" id="KW-0596">Phosphopantetheine</keyword>
<dbReference type="GO" id="GO:0009507">
    <property type="term" value="C:chloroplast"/>
    <property type="evidence" value="ECO:0007669"/>
    <property type="project" value="UniProtKB-SubCell"/>
</dbReference>
<dbReference type="InterPro" id="IPR036736">
    <property type="entry name" value="ACP-like_sf"/>
</dbReference>
<dbReference type="RefSeq" id="YP_009497011.1">
    <property type="nucleotide sequence ID" value="NC_038003.1"/>
</dbReference>
<dbReference type="GO" id="GO:0005829">
    <property type="term" value="C:cytosol"/>
    <property type="evidence" value="ECO:0007669"/>
    <property type="project" value="TreeGrafter"/>
</dbReference>
<dbReference type="EMBL" id="MG755802">
    <property type="protein sequence ID" value="AWT39661.1"/>
    <property type="molecule type" value="Genomic_DNA"/>
</dbReference>
<dbReference type="GO" id="GO:0009245">
    <property type="term" value="P:lipid A biosynthetic process"/>
    <property type="evidence" value="ECO:0007669"/>
    <property type="project" value="TreeGrafter"/>
</dbReference>
<dbReference type="InterPro" id="IPR009081">
    <property type="entry name" value="PP-bd_ACP"/>
</dbReference>
<dbReference type="GeneID" id="36959498"/>
<sequence>MNESEIFEKVKKEICIQLPLNDPSKITRNSDYLNDLGADSLDVIELVMKFEYEFNMEINDRAASKIETVQDTIDYILKFQNKEILY</sequence>
<dbReference type="RefSeq" id="YP_009496948.1">
    <property type="nucleotide sequence ID" value="NC_038003.1"/>
</dbReference>
<keyword evidence="7 8" id="KW-0275">Fatty acid biosynthesis</keyword>
<dbReference type="HAMAP" id="MF_01217">
    <property type="entry name" value="Acyl_carrier"/>
    <property type="match status" value="1"/>
</dbReference>
<comment type="pathway">
    <text evidence="8">Lipid metabolism; fatty acid biosynthesis.</text>
</comment>
<evidence type="ECO:0000256" key="5">
    <source>
        <dbReference type="ARBA" id="ARBA00022832"/>
    </source>
</evidence>
<protein>
    <recommendedName>
        <fullName evidence="8 9">Acyl carrier protein</fullName>
        <shortName evidence="8">ACP</shortName>
    </recommendedName>
</protein>
<keyword evidence="3 8" id="KW-0444">Lipid biosynthesis</keyword>
<evidence type="ECO:0000256" key="1">
    <source>
        <dbReference type="ARBA" id="ARBA00010930"/>
    </source>
</evidence>
<dbReference type="SUPFAM" id="SSF47336">
    <property type="entry name" value="ACP-like"/>
    <property type="match status" value="1"/>
</dbReference>
<dbReference type="PROSITE" id="PS50075">
    <property type="entry name" value="CARRIER"/>
    <property type="match status" value="1"/>
</dbReference>
<geneLocation type="chloroplast" evidence="11"/>
<dbReference type="GO" id="GO:0016020">
    <property type="term" value="C:membrane"/>
    <property type="evidence" value="ECO:0007669"/>
    <property type="project" value="GOC"/>
</dbReference>
<reference evidence="11" key="1">
    <citation type="journal article" date="2018" name="Adv. Bot. Res.">
        <title>Evolution of the Plastid Genomes in Diatoms.</title>
        <authorList>
            <person name="Yu M."/>
            <person name="Ashworth M.P."/>
            <person name="Hajrah N.H."/>
            <person name="Khiyami M.A."/>
            <person name="Sabir M.J."/>
            <person name="Alhebshi A.M."/>
            <person name="Al-Malki A.L."/>
            <person name="Sabir J.S.M."/>
            <person name="Theriot E.C."/>
            <person name="Jansen R.K."/>
        </authorList>
    </citation>
    <scope>NUCLEOTIDE SEQUENCE</scope>
</reference>
<accession>A0A2U9NRG3</accession>
<comment type="PTM">
    <text evidence="8">4'-phosphopantetheine is transferred from CoA to a specific serine of apo-ACP by AcpS. This modification is essential for activity because fatty acids are bound in thioester linkage to the sulfhydryl of the prosthetic group.</text>
</comment>
<dbReference type="InterPro" id="IPR006162">
    <property type="entry name" value="Ppantetheine_attach_site"/>
</dbReference>
<evidence type="ECO:0000256" key="9">
    <source>
        <dbReference type="RuleBase" id="RU000722"/>
    </source>
</evidence>
<dbReference type="PANTHER" id="PTHR20863:SF76">
    <property type="entry name" value="CARRIER DOMAIN-CONTAINING PROTEIN"/>
    <property type="match status" value="1"/>
</dbReference>
<evidence type="ECO:0000256" key="7">
    <source>
        <dbReference type="ARBA" id="ARBA00023160"/>
    </source>
</evidence>
<evidence type="ECO:0000256" key="8">
    <source>
        <dbReference type="HAMAP-Rule" id="MF_01217"/>
    </source>
</evidence>
<keyword evidence="6 8" id="KW-0443">Lipid metabolism</keyword>
<keyword evidence="11" id="KW-0934">Plastid</keyword>
<organism evidence="11">
    <name type="scientific">Rhizosolenia fallax</name>
    <dbReference type="NCBI Taxonomy" id="265545"/>
    <lineage>
        <taxon>Eukaryota</taxon>
        <taxon>Sar</taxon>
        <taxon>Stramenopiles</taxon>
        <taxon>Ochrophyta</taxon>
        <taxon>Bacillariophyta</taxon>
        <taxon>Coscinodiscophyceae</taxon>
        <taxon>Rhizosoleniophycidae</taxon>
        <taxon>Rhizosoleniales</taxon>
        <taxon>Rhizosoleniaceae</taxon>
        <taxon>Rhizosolenia</taxon>
    </lineage>
</organism>
<dbReference type="Gene3D" id="1.10.1200.10">
    <property type="entry name" value="ACP-like"/>
    <property type="match status" value="1"/>
</dbReference>
<dbReference type="AlphaFoldDB" id="A0A2U9NRG3"/>
<proteinExistence type="inferred from homology"/>
<evidence type="ECO:0000256" key="6">
    <source>
        <dbReference type="ARBA" id="ARBA00023098"/>
    </source>
</evidence>
<dbReference type="EMBL" id="MG755802">
    <property type="protein sequence ID" value="AWT39724.1"/>
    <property type="molecule type" value="Genomic_DNA"/>
</dbReference>
<dbReference type="NCBIfam" id="NF002150">
    <property type="entry name" value="PRK00982.1-4"/>
    <property type="match status" value="1"/>
</dbReference>
<evidence type="ECO:0000313" key="11">
    <source>
        <dbReference type="EMBL" id="AWT39724.1"/>
    </source>
</evidence>
<feature type="modified residue" description="O-(pantetheine 4'-phosphoryl)serine" evidence="8">
    <location>
        <position position="40"/>
    </location>
</feature>
<keyword evidence="4 8" id="KW-0597">Phosphoprotein</keyword>
<evidence type="ECO:0000256" key="2">
    <source>
        <dbReference type="ARBA" id="ARBA00022450"/>
    </source>
</evidence>
<evidence type="ECO:0000256" key="3">
    <source>
        <dbReference type="ARBA" id="ARBA00022516"/>
    </source>
</evidence>
<comment type="similarity">
    <text evidence="1 8">Belongs to the acyl carrier protein (ACP) family.</text>
</comment>
<dbReference type="NCBIfam" id="TIGR00517">
    <property type="entry name" value="acyl_carrier"/>
    <property type="match status" value="1"/>
</dbReference>